<reference evidence="2" key="1">
    <citation type="submission" date="2019-07" db="EMBL/GenBank/DDBJ databases">
        <authorList>
            <person name="De-Chao Zhang Q."/>
        </authorList>
    </citation>
    <scope>NUCLEOTIDE SEQUENCE</scope>
    <source>
        <strain evidence="2">TP-CH-4</strain>
    </source>
</reference>
<evidence type="ECO:0000313" key="3">
    <source>
        <dbReference type="Proteomes" id="UP000707206"/>
    </source>
</evidence>
<keyword evidence="3" id="KW-1185">Reference proteome</keyword>
<name>A0A967AVA0_9FLAO</name>
<dbReference type="Pfam" id="PF02469">
    <property type="entry name" value="Fasciclin"/>
    <property type="match status" value="1"/>
</dbReference>
<organism evidence="2 3">
    <name type="scientific">Pelagihabitans pacificus</name>
    <dbReference type="NCBI Taxonomy" id="2696054"/>
    <lineage>
        <taxon>Bacteria</taxon>
        <taxon>Pseudomonadati</taxon>
        <taxon>Bacteroidota</taxon>
        <taxon>Flavobacteriia</taxon>
        <taxon>Flavobacteriales</taxon>
        <taxon>Flavobacteriaceae</taxon>
        <taxon>Pelagihabitans</taxon>
    </lineage>
</organism>
<dbReference type="SMART" id="SM00554">
    <property type="entry name" value="FAS1"/>
    <property type="match status" value="1"/>
</dbReference>
<dbReference type="EMBL" id="VIKU02000005">
    <property type="protein sequence ID" value="NHF61034.1"/>
    <property type="molecule type" value="Genomic_DNA"/>
</dbReference>
<dbReference type="SUPFAM" id="SSF82153">
    <property type="entry name" value="FAS1 domain"/>
    <property type="match status" value="1"/>
</dbReference>
<evidence type="ECO:0000313" key="2">
    <source>
        <dbReference type="EMBL" id="NHF61034.1"/>
    </source>
</evidence>
<dbReference type="PROSITE" id="PS50213">
    <property type="entry name" value="FAS1"/>
    <property type="match status" value="1"/>
</dbReference>
<dbReference type="Proteomes" id="UP000707206">
    <property type="component" value="Unassembled WGS sequence"/>
</dbReference>
<sequence length="198" mass="22144">MKRINVLLILIFLLGCGESQQKQRPESISDQTPILNEELVDTPPDMTLNDIRSVLDIIRGNTEFDSFDKALVSAEMISIIDSIDDVTIFAPVNEAFNLLSDDKQAQLKSPDGNENMTHILKYHMVEDEYDLATLRSTVVLKEGTLRLKTFNGGYIALQLKNDTLVITDELSMETRIILGDQEASNGVVHGIEKILLPQ</sequence>
<accession>A0A967AVA0</accession>
<reference evidence="2" key="2">
    <citation type="submission" date="2020-03" db="EMBL/GenBank/DDBJ databases">
        <title>Flavobacteriaceae bacterium strain TP-CH-4, a member of the family Flavobacteriaceae isolated from a deep-sea seamount.</title>
        <authorList>
            <person name="Zhang D.-C."/>
        </authorList>
    </citation>
    <scope>NUCLEOTIDE SEQUENCE</scope>
    <source>
        <strain evidence="2">TP-CH-4</strain>
    </source>
</reference>
<gene>
    <name evidence="2" type="ORF">FK220_016905</name>
</gene>
<dbReference type="InterPro" id="IPR000782">
    <property type="entry name" value="FAS1_domain"/>
</dbReference>
<dbReference type="AlphaFoldDB" id="A0A967AVA0"/>
<dbReference type="PANTHER" id="PTHR10900">
    <property type="entry name" value="PERIOSTIN-RELATED"/>
    <property type="match status" value="1"/>
</dbReference>
<dbReference type="InterPro" id="IPR050904">
    <property type="entry name" value="Adhesion/Biosynth-related"/>
</dbReference>
<comment type="caution">
    <text evidence="2">The sequence shown here is derived from an EMBL/GenBank/DDBJ whole genome shotgun (WGS) entry which is preliminary data.</text>
</comment>
<proteinExistence type="predicted"/>
<protein>
    <submittedName>
        <fullName evidence="2">Fasciclin domain-containing protein</fullName>
    </submittedName>
</protein>
<feature type="domain" description="FAS1" evidence="1">
    <location>
        <begin position="51"/>
        <end position="195"/>
    </location>
</feature>
<dbReference type="PANTHER" id="PTHR10900:SF77">
    <property type="entry name" value="FI19380P1"/>
    <property type="match status" value="1"/>
</dbReference>
<dbReference type="RefSeq" id="WP_152575521.1">
    <property type="nucleotide sequence ID" value="NZ_VIKU02000005.1"/>
</dbReference>
<dbReference type="Gene3D" id="2.30.180.10">
    <property type="entry name" value="FAS1 domain"/>
    <property type="match status" value="1"/>
</dbReference>
<evidence type="ECO:0000259" key="1">
    <source>
        <dbReference type="PROSITE" id="PS50213"/>
    </source>
</evidence>
<dbReference type="PROSITE" id="PS51257">
    <property type="entry name" value="PROKAR_LIPOPROTEIN"/>
    <property type="match status" value="1"/>
</dbReference>
<dbReference type="InterPro" id="IPR036378">
    <property type="entry name" value="FAS1_dom_sf"/>
</dbReference>